<gene>
    <name evidence="1" type="ORF">HMPREF7215_0421</name>
</gene>
<comment type="caution">
    <text evidence="1">The sequence shown here is derived from an EMBL/GenBank/DDBJ whole genome shotgun (WGS) entry which is preliminary data.</text>
</comment>
<accession>A0ABM9ZYA0</accession>
<sequence>MDEYLLYWIKRRFSGQNLIYCILLTPFSSTPEYVPLSKQRALPYVFGISGRISPRTLKKWSGGRSKLLPRSVFAA</sequence>
<keyword evidence="2" id="KW-1185">Reference proteome</keyword>
<evidence type="ECO:0000313" key="1">
    <source>
        <dbReference type="EMBL" id="EFB91964.1"/>
    </source>
</evidence>
<protein>
    <submittedName>
        <fullName evidence="1">Uncharacterized protein</fullName>
    </submittedName>
</protein>
<evidence type="ECO:0000313" key="2">
    <source>
        <dbReference type="Proteomes" id="UP000006462"/>
    </source>
</evidence>
<dbReference type="EMBL" id="ADFP01000009">
    <property type="protein sequence ID" value="EFB91964.1"/>
    <property type="molecule type" value="Genomic_DNA"/>
</dbReference>
<proteinExistence type="predicted"/>
<dbReference type="Proteomes" id="UP000006462">
    <property type="component" value="Unassembled WGS sequence"/>
</dbReference>
<reference evidence="1 2" key="1">
    <citation type="submission" date="2009-12" db="EMBL/GenBank/DDBJ databases">
        <authorList>
            <person name="Shrivastava S."/>
            <person name="Madupu R."/>
            <person name="Durkin A.S."/>
            <person name="Torralba M."/>
            <person name="Methe B."/>
            <person name="Sutton G.G."/>
            <person name="Strausberg R.L."/>
            <person name="Nelson K.E."/>
        </authorList>
    </citation>
    <scope>NUCLEOTIDE SEQUENCE [LARGE SCALE GENOMIC DNA]</scope>
    <source>
        <strain evidence="1 2">W5455</strain>
    </source>
</reference>
<name>A0ABM9ZYA0_9BACT</name>
<organism evidence="1 2">
    <name type="scientific">Pyramidobacter piscolens W5455</name>
    <dbReference type="NCBI Taxonomy" id="352165"/>
    <lineage>
        <taxon>Bacteria</taxon>
        <taxon>Thermotogati</taxon>
        <taxon>Synergistota</taxon>
        <taxon>Synergistia</taxon>
        <taxon>Synergistales</taxon>
        <taxon>Dethiosulfovibrionaceae</taxon>
        <taxon>Pyramidobacter</taxon>
    </lineage>
</organism>